<organism evidence="1 2">
    <name type="scientific">Salininema proteolyticum</name>
    <dbReference type="NCBI Taxonomy" id="1607685"/>
    <lineage>
        <taxon>Bacteria</taxon>
        <taxon>Bacillati</taxon>
        <taxon>Actinomycetota</taxon>
        <taxon>Actinomycetes</taxon>
        <taxon>Glycomycetales</taxon>
        <taxon>Glycomycetaceae</taxon>
        <taxon>Salininema</taxon>
    </lineage>
</organism>
<dbReference type="RefSeq" id="WP_380618350.1">
    <property type="nucleotide sequence ID" value="NZ_JBHSDK010000007.1"/>
</dbReference>
<reference evidence="2" key="1">
    <citation type="journal article" date="2019" name="Int. J. Syst. Evol. Microbiol.">
        <title>The Global Catalogue of Microorganisms (GCM) 10K type strain sequencing project: providing services to taxonomists for standard genome sequencing and annotation.</title>
        <authorList>
            <consortium name="The Broad Institute Genomics Platform"/>
            <consortium name="The Broad Institute Genome Sequencing Center for Infectious Disease"/>
            <person name="Wu L."/>
            <person name="Ma J."/>
        </authorList>
    </citation>
    <scope>NUCLEOTIDE SEQUENCE [LARGE SCALE GENOMIC DNA]</scope>
    <source>
        <strain evidence="2">IBRC-M 10908</strain>
    </source>
</reference>
<accession>A0ABV8TVQ1</accession>
<dbReference type="Proteomes" id="UP001595823">
    <property type="component" value="Unassembled WGS sequence"/>
</dbReference>
<name>A0ABV8TVQ1_9ACTN</name>
<dbReference type="Gene3D" id="1.20.120.450">
    <property type="entry name" value="dinb family like domain"/>
    <property type="match status" value="1"/>
</dbReference>
<dbReference type="InterPro" id="IPR034660">
    <property type="entry name" value="DinB/YfiT-like"/>
</dbReference>
<proteinExistence type="predicted"/>
<evidence type="ECO:0000313" key="2">
    <source>
        <dbReference type="Proteomes" id="UP001595823"/>
    </source>
</evidence>
<dbReference type="InterPro" id="IPR007061">
    <property type="entry name" value="MST-like"/>
</dbReference>
<keyword evidence="2" id="KW-1185">Reference proteome</keyword>
<evidence type="ECO:0000313" key="1">
    <source>
        <dbReference type="EMBL" id="MFC4334549.1"/>
    </source>
</evidence>
<comment type="caution">
    <text evidence="1">The sequence shown here is derived from an EMBL/GenBank/DDBJ whole genome shotgun (WGS) entry which is preliminary data.</text>
</comment>
<dbReference type="Pfam" id="PF04978">
    <property type="entry name" value="MST"/>
    <property type="match status" value="1"/>
</dbReference>
<dbReference type="EMBL" id="JBHSDK010000007">
    <property type="protein sequence ID" value="MFC4334549.1"/>
    <property type="molecule type" value="Genomic_DNA"/>
</dbReference>
<dbReference type="SUPFAM" id="SSF109854">
    <property type="entry name" value="DinB/YfiT-like putative metalloenzymes"/>
    <property type="match status" value="1"/>
</dbReference>
<sequence>MTWIAPKTVVQRSDRNGLGERELLEGFLDQHREILLEKCAGLTEEQLKQKSAAPSGISLLGLLRHMADVEKWWWEANFLGLDEKDLGFFDPEQDDSDFNDLDGAPAEEVWAEYLATLEKVRGEVADRGLDEEFTSKGRGASLNLRWIYVHLIEEYARHCGHADIVRERIDGVTSS</sequence>
<gene>
    <name evidence="1" type="ORF">ACFPET_04985</name>
</gene>
<protein>
    <submittedName>
        <fullName evidence="1">DinB family protein</fullName>
    </submittedName>
</protein>